<dbReference type="HOGENOM" id="CLU_009098_5_3_11"/>
<dbReference type="AlphaFoldDB" id="D2B3K5"/>
<dbReference type="KEGG" id="sro:Sros_4667"/>
<evidence type="ECO:0000313" key="3">
    <source>
        <dbReference type="Proteomes" id="UP000002029"/>
    </source>
</evidence>
<dbReference type="Proteomes" id="UP000002029">
    <property type="component" value="Chromosome"/>
</dbReference>
<sequence length="123" mass="14249">MAFEYLSEEQTRRYGAFVADPTPEELERFFFLDEAALEIARTKRRRHNRLGWSVQWGTVRMLGTFLENPLDVLQVVVGYAAEQVRVEDPSCIKQYAERVPTQYEHAREIRDLAAHSAGQAFAE</sequence>
<dbReference type="Pfam" id="PF13700">
    <property type="entry name" value="DUF4158"/>
    <property type="match status" value="1"/>
</dbReference>
<dbReference type="eggNOG" id="COG4644">
    <property type="taxonomic scope" value="Bacteria"/>
</dbReference>
<accession>D2B3K5</accession>
<gene>
    <name evidence="2" type="ordered locus">Sros_4667</name>
</gene>
<keyword evidence="3" id="KW-1185">Reference proteome</keyword>
<dbReference type="RefSeq" id="WP_012891262.1">
    <property type="nucleotide sequence ID" value="NC_013595.1"/>
</dbReference>
<evidence type="ECO:0000313" key="2">
    <source>
        <dbReference type="EMBL" id="ACZ87521.1"/>
    </source>
</evidence>
<protein>
    <submittedName>
        <fullName evidence="2">Transposase</fullName>
    </submittedName>
</protein>
<feature type="domain" description="DUF4158" evidence="1">
    <location>
        <begin position="6"/>
        <end position="113"/>
    </location>
</feature>
<dbReference type="InterPro" id="IPR025296">
    <property type="entry name" value="DUF4158"/>
</dbReference>
<evidence type="ECO:0000259" key="1">
    <source>
        <dbReference type="Pfam" id="PF13700"/>
    </source>
</evidence>
<organism evidence="2 3">
    <name type="scientific">Streptosporangium roseum (strain ATCC 12428 / DSM 43021 / JCM 3005 / KCTC 9067 / NCIMB 10171 / NRRL 2505 / NI 9100)</name>
    <dbReference type="NCBI Taxonomy" id="479432"/>
    <lineage>
        <taxon>Bacteria</taxon>
        <taxon>Bacillati</taxon>
        <taxon>Actinomycetota</taxon>
        <taxon>Actinomycetes</taxon>
        <taxon>Streptosporangiales</taxon>
        <taxon>Streptosporangiaceae</taxon>
        <taxon>Streptosporangium</taxon>
    </lineage>
</organism>
<dbReference type="EMBL" id="CP001814">
    <property type="protein sequence ID" value="ACZ87521.1"/>
    <property type="molecule type" value="Genomic_DNA"/>
</dbReference>
<proteinExistence type="predicted"/>
<dbReference type="STRING" id="479432.Sros_4667"/>
<reference evidence="2 3" key="1">
    <citation type="journal article" date="2010" name="Stand. Genomic Sci.">
        <title>Complete genome sequence of Streptosporangium roseum type strain (NI 9100).</title>
        <authorList>
            <person name="Nolan M."/>
            <person name="Sikorski J."/>
            <person name="Jando M."/>
            <person name="Lucas S."/>
            <person name="Lapidus A."/>
            <person name="Glavina Del Rio T."/>
            <person name="Chen F."/>
            <person name="Tice H."/>
            <person name="Pitluck S."/>
            <person name="Cheng J.F."/>
            <person name="Chertkov O."/>
            <person name="Sims D."/>
            <person name="Meincke L."/>
            <person name="Brettin T."/>
            <person name="Han C."/>
            <person name="Detter J.C."/>
            <person name="Bruce D."/>
            <person name="Goodwin L."/>
            <person name="Land M."/>
            <person name="Hauser L."/>
            <person name="Chang Y.J."/>
            <person name="Jeffries C.D."/>
            <person name="Ivanova N."/>
            <person name="Mavromatis K."/>
            <person name="Mikhailova N."/>
            <person name="Chen A."/>
            <person name="Palaniappan K."/>
            <person name="Chain P."/>
            <person name="Rohde M."/>
            <person name="Goker M."/>
            <person name="Bristow J."/>
            <person name="Eisen J.A."/>
            <person name="Markowitz V."/>
            <person name="Hugenholtz P."/>
            <person name="Kyrpides N.C."/>
            <person name="Klenk H.P."/>
        </authorList>
    </citation>
    <scope>NUCLEOTIDE SEQUENCE [LARGE SCALE GENOMIC DNA]</scope>
    <source>
        <strain evidence="3">ATCC 12428 / DSM 43021 / JCM 3005 / NI 9100</strain>
    </source>
</reference>
<name>D2B3K5_STRRD</name>